<protein>
    <submittedName>
        <fullName evidence="5">Uncharacterized protein</fullName>
    </submittedName>
</protein>
<organism evidence="5 7">
    <name type="scientific">Puccinia coronata f. sp. avenae</name>
    <dbReference type="NCBI Taxonomy" id="200324"/>
    <lineage>
        <taxon>Eukaryota</taxon>
        <taxon>Fungi</taxon>
        <taxon>Dikarya</taxon>
        <taxon>Basidiomycota</taxon>
        <taxon>Pucciniomycotina</taxon>
        <taxon>Pucciniomycetes</taxon>
        <taxon>Pucciniales</taxon>
        <taxon>Pucciniaceae</taxon>
        <taxon>Puccinia</taxon>
    </lineage>
</organism>
<feature type="region of interest" description="Disordered" evidence="1">
    <location>
        <begin position="26"/>
        <end position="51"/>
    </location>
</feature>
<feature type="compositionally biased region" description="Polar residues" evidence="1">
    <location>
        <begin position="92"/>
        <end position="106"/>
    </location>
</feature>
<comment type="caution">
    <text evidence="5">The sequence shown here is derived from an EMBL/GenBank/DDBJ whole genome shotgun (WGS) entry which is preliminary data.</text>
</comment>
<evidence type="ECO:0000313" key="6">
    <source>
        <dbReference type="Proteomes" id="UP000235388"/>
    </source>
</evidence>
<dbReference type="Proteomes" id="UP000235388">
    <property type="component" value="Unassembled WGS sequence"/>
</dbReference>
<evidence type="ECO:0000313" key="2">
    <source>
        <dbReference type="EMBL" id="PLW20031.1"/>
    </source>
</evidence>
<keyword evidence="6" id="KW-1185">Reference proteome</keyword>
<evidence type="ECO:0000313" key="4">
    <source>
        <dbReference type="EMBL" id="PLW45535.1"/>
    </source>
</evidence>
<feature type="compositionally biased region" description="Polar residues" evidence="1">
    <location>
        <begin position="41"/>
        <end position="51"/>
    </location>
</feature>
<gene>
    <name evidence="3" type="ORF">PCANC_08489</name>
    <name evidence="4" type="ORF">PCANC_10153</name>
    <name evidence="5" type="ORF">PCASD_02971</name>
    <name evidence="2" type="ORF">PCASD_13263</name>
</gene>
<evidence type="ECO:0000256" key="1">
    <source>
        <dbReference type="SAM" id="MobiDB-lite"/>
    </source>
</evidence>
<dbReference type="EMBL" id="PGCJ01000799">
    <property type="protein sequence ID" value="PLW20301.1"/>
    <property type="molecule type" value="Genomic_DNA"/>
</dbReference>
<dbReference type="EMBL" id="PGCJ01000127">
    <property type="protein sequence ID" value="PLW45535.1"/>
    <property type="molecule type" value="Genomic_DNA"/>
</dbReference>
<proteinExistence type="predicted"/>
<name>A0A2N5VGL6_9BASI</name>
<feature type="region of interest" description="Disordered" evidence="1">
    <location>
        <begin position="84"/>
        <end position="146"/>
    </location>
</feature>
<dbReference type="AlphaFoldDB" id="A0A2N5VGL6"/>
<evidence type="ECO:0000313" key="3">
    <source>
        <dbReference type="EMBL" id="PLW20301.1"/>
    </source>
</evidence>
<evidence type="ECO:0000313" key="5">
    <source>
        <dbReference type="EMBL" id="PLW49131.1"/>
    </source>
</evidence>
<accession>A0A2N5VGL6</accession>
<dbReference type="EMBL" id="PGCI01000018">
    <property type="protein sequence ID" value="PLW49131.1"/>
    <property type="molecule type" value="Genomic_DNA"/>
</dbReference>
<dbReference type="OrthoDB" id="2504900at2759"/>
<reference evidence="6 7" key="1">
    <citation type="submission" date="2017-11" db="EMBL/GenBank/DDBJ databases">
        <title>De novo assembly and phasing of dikaryotic genomes from two isolates of Puccinia coronata f. sp. avenae, the causal agent of oat crown rust.</title>
        <authorList>
            <person name="Miller M.E."/>
            <person name="Zhang Y."/>
            <person name="Omidvar V."/>
            <person name="Sperschneider J."/>
            <person name="Schwessinger B."/>
            <person name="Raley C."/>
            <person name="Palmer J.M."/>
            <person name="Garnica D."/>
            <person name="Upadhyaya N."/>
            <person name="Rathjen J."/>
            <person name="Taylor J.M."/>
            <person name="Park R.F."/>
            <person name="Dodds P.N."/>
            <person name="Hirsch C.D."/>
            <person name="Kianian S.F."/>
            <person name="Figueroa M."/>
        </authorList>
    </citation>
    <scope>NUCLEOTIDE SEQUENCE [LARGE SCALE GENOMIC DNA]</scope>
    <source>
        <strain evidence="3">12NC29</strain>
        <strain evidence="5">12SD80</strain>
    </source>
</reference>
<evidence type="ECO:0000313" key="7">
    <source>
        <dbReference type="Proteomes" id="UP000235392"/>
    </source>
</evidence>
<dbReference type="EMBL" id="PGCI01000705">
    <property type="protein sequence ID" value="PLW20031.1"/>
    <property type="molecule type" value="Genomic_DNA"/>
</dbReference>
<sequence>MVTKARSQATVNSEEPSLVDLATCHTSSVDESHKSLRAASPKSSTMMSTSANHRRMEPFIRPPPMMKEEWLNLTIPDVMKPDSYRIPRLQPEPSTSTVNSKNLSRLNRQDAPSKMKKFKDKILSRSPSQRSKNKSTGDHAENPLRTSRASLDWLAGQTGTLSQKSPAIDLSESKIASIERWRIAVYLTDLLRAV</sequence>
<dbReference type="Proteomes" id="UP000235392">
    <property type="component" value="Unassembled WGS sequence"/>
</dbReference>